<evidence type="ECO:0000256" key="6">
    <source>
        <dbReference type="ARBA" id="ARBA00022989"/>
    </source>
</evidence>
<dbReference type="GeneTree" id="ENSGT00940000162476"/>
<evidence type="ECO:0000313" key="11">
    <source>
        <dbReference type="Proteomes" id="UP000472265"/>
    </source>
</evidence>
<dbReference type="Proteomes" id="UP000472265">
    <property type="component" value="Chromosome 1"/>
</dbReference>
<name>A0A671WUF7_SPAAU</name>
<evidence type="ECO:0000256" key="4">
    <source>
        <dbReference type="ARBA" id="ARBA00022692"/>
    </source>
</evidence>
<evidence type="ECO:0000256" key="7">
    <source>
        <dbReference type="ARBA" id="ARBA00023065"/>
    </source>
</evidence>
<dbReference type="InterPro" id="IPR008389">
    <property type="entry name" value="ATPase_V0-cplx_e1/e2_su"/>
</dbReference>
<evidence type="ECO:0000256" key="1">
    <source>
        <dbReference type="ARBA" id="ARBA00004141"/>
    </source>
</evidence>
<feature type="transmembrane region" description="Helical" evidence="9">
    <location>
        <begin position="35"/>
        <end position="56"/>
    </location>
</feature>
<evidence type="ECO:0000256" key="2">
    <source>
        <dbReference type="ARBA" id="ARBA00008328"/>
    </source>
</evidence>
<comment type="similarity">
    <text evidence="2">Belongs to the V-ATPase e1/e2 subunit family.</text>
</comment>
<keyword evidence="11" id="KW-1185">Reference proteome</keyword>
<reference evidence="10" key="1">
    <citation type="submission" date="2021-04" db="EMBL/GenBank/DDBJ databases">
        <authorList>
            <consortium name="Wellcome Sanger Institute Data Sharing"/>
        </authorList>
    </citation>
    <scope>NUCLEOTIDE SEQUENCE [LARGE SCALE GENOMIC DNA]</scope>
</reference>
<proteinExistence type="inferred from homology"/>
<evidence type="ECO:0000256" key="9">
    <source>
        <dbReference type="SAM" id="Phobius"/>
    </source>
</evidence>
<keyword evidence="7" id="KW-0406">Ion transport</keyword>
<evidence type="ECO:0000256" key="3">
    <source>
        <dbReference type="ARBA" id="ARBA00022448"/>
    </source>
</evidence>
<gene>
    <name evidence="10" type="primary">ATP6V0E2</name>
    <name evidence="10" type="synonym">atpv0e2</name>
</gene>
<dbReference type="GO" id="GO:0046961">
    <property type="term" value="F:proton-transporting ATPase activity, rotational mechanism"/>
    <property type="evidence" value="ECO:0007669"/>
    <property type="project" value="InterPro"/>
</dbReference>
<dbReference type="Ensembl" id="ENSSAUT00010044877.1">
    <property type="protein sequence ID" value="ENSSAUP00010042642.1"/>
    <property type="gene ID" value="ENSSAUG00010017902.1"/>
</dbReference>
<evidence type="ECO:0000256" key="5">
    <source>
        <dbReference type="ARBA" id="ARBA00022781"/>
    </source>
</evidence>
<keyword evidence="4 9" id="KW-0812">Transmembrane</keyword>
<keyword evidence="5" id="KW-0375">Hydrogen ion transport</keyword>
<dbReference type="AlphaFoldDB" id="A0A671WUF7"/>
<dbReference type="PANTHER" id="PTHR12263:SF2">
    <property type="entry name" value="V-TYPE PROTON ATPASE SUBUNIT E 2"/>
    <property type="match status" value="1"/>
</dbReference>
<organism evidence="10 11">
    <name type="scientific">Sparus aurata</name>
    <name type="common">Gilthead sea bream</name>
    <dbReference type="NCBI Taxonomy" id="8175"/>
    <lineage>
        <taxon>Eukaryota</taxon>
        <taxon>Metazoa</taxon>
        <taxon>Chordata</taxon>
        <taxon>Craniata</taxon>
        <taxon>Vertebrata</taxon>
        <taxon>Euteleostomi</taxon>
        <taxon>Actinopterygii</taxon>
        <taxon>Neopterygii</taxon>
        <taxon>Teleostei</taxon>
        <taxon>Neoteleostei</taxon>
        <taxon>Acanthomorphata</taxon>
        <taxon>Eupercaria</taxon>
        <taxon>Spariformes</taxon>
        <taxon>Sparidae</taxon>
        <taxon>Sparus</taxon>
    </lineage>
</organism>
<dbReference type="PANTHER" id="PTHR12263">
    <property type="entry name" value="VACUOLAR ATP SYNTHASE SUBUNIT H"/>
    <property type="match status" value="1"/>
</dbReference>
<keyword evidence="6 9" id="KW-1133">Transmembrane helix</keyword>
<dbReference type="Pfam" id="PF05493">
    <property type="entry name" value="ATP_synt_H"/>
    <property type="match status" value="1"/>
</dbReference>
<accession>A0A671WUF7</accession>
<reference evidence="10" key="3">
    <citation type="submission" date="2025-09" db="UniProtKB">
        <authorList>
            <consortium name="Ensembl"/>
        </authorList>
    </citation>
    <scope>IDENTIFICATION</scope>
</reference>
<dbReference type="InParanoid" id="A0A671WUF7"/>
<comment type="subcellular location">
    <subcellularLocation>
        <location evidence="1">Membrane</location>
        <topology evidence="1">Multi-pass membrane protein</topology>
    </subcellularLocation>
</comment>
<sequence length="107" mass="12135">MVSHSLALPMICFTTLWGLVGVVAPFLVPKGPNRGVIVTIQNLIFLLLLWLIAILAQTNPLFGPQLKNETIWYLRVTEEFPLMGKYTEVHKSSCPQCCVHFYTLLLY</sequence>
<feature type="transmembrane region" description="Helical" evidence="9">
    <location>
        <begin position="6"/>
        <end position="28"/>
    </location>
</feature>
<dbReference type="GO" id="GO:0033179">
    <property type="term" value="C:proton-transporting V-type ATPase, V0 domain"/>
    <property type="evidence" value="ECO:0007669"/>
    <property type="project" value="InterPro"/>
</dbReference>
<protein>
    <submittedName>
        <fullName evidence="10">ATPase H+ transporting V0 subunit e2</fullName>
    </submittedName>
</protein>
<evidence type="ECO:0000313" key="10">
    <source>
        <dbReference type="Ensembl" id="ENSSAUP00010042642.1"/>
    </source>
</evidence>
<keyword evidence="8 9" id="KW-0472">Membrane</keyword>
<evidence type="ECO:0000256" key="8">
    <source>
        <dbReference type="ARBA" id="ARBA00023136"/>
    </source>
</evidence>
<dbReference type="FunCoup" id="A0A671WUF7">
    <property type="interactions" value="549"/>
</dbReference>
<keyword evidence="3" id="KW-0813">Transport</keyword>
<reference evidence="10" key="2">
    <citation type="submission" date="2025-08" db="UniProtKB">
        <authorList>
            <consortium name="Ensembl"/>
        </authorList>
    </citation>
    <scope>IDENTIFICATION</scope>
</reference>